<dbReference type="SMART" id="SM00448">
    <property type="entry name" value="REC"/>
    <property type="match status" value="1"/>
</dbReference>
<dbReference type="PROSITE" id="PS50887">
    <property type="entry name" value="GGDEF"/>
    <property type="match status" value="1"/>
</dbReference>
<dbReference type="PROSITE" id="PS50110">
    <property type="entry name" value="RESPONSE_REGULATORY"/>
    <property type="match status" value="1"/>
</dbReference>
<dbReference type="CDD" id="cd01949">
    <property type="entry name" value="GGDEF"/>
    <property type="match status" value="1"/>
</dbReference>
<dbReference type="Gene3D" id="3.30.70.270">
    <property type="match status" value="1"/>
</dbReference>
<feature type="domain" description="Response regulatory" evidence="4">
    <location>
        <begin position="3"/>
        <end position="117"/>
    </location>
</feature>
<dbReference type="GO" id="GO:0043709">
    <property type="term" value="P:cell adhesion involved in single-species biofilm formation"/>
    <property type="evidence" value="ECO:0007669"/>
    <property type="project" value="TreeGrafter"/>
</dbReference>
<evidence type="ECO:0000256" key="2">
    <source>
        <dbReference type="ARBA" id="ARBA00022777"/>
    </source>
</evidence>
<dbReference type="InterPro" id="IPR029016">
    <property type="entry name" value="GAF-like_dom_sf"/>
</dbReference>
<dbReference type="SUPFAM" id="SSF55781">
    <property type="entry name" value="GAF domain-like"/>
    <property type="match status" value="1"/>
</dbReference>
<dbReference type="Pfam" id="PF01590">
    <property type="entry name" value="GAF"/>
    <property type="match status" value="1"/>
</dbReference>
<dbReference type="SUPFAM" id="SSF52172">
    <property type="entry name" value="CheY-like"/>
    <property type="match status" value="1"/>
</dbReference>
<evidence type="ECO:0000259" key="5">
    <source>
        <dbReference type="PROSITE" id="PS50887"/>
    </source>
</evidence>
<dbReference type="GO" id="GO:0000160">
    <property type="term" value="P:phosphorelay signal transduction system"/>
    <property type="evidence" value="ECO:0007669"/>
    <property type="project" value="InterPro"/>
</dbReference>
<dbReference type="SMART" id="SM00267">
    <property type="entry name" value="GGDEF"/>
    <property type="match status" value="1"/>
</dbReference>
<dbReference type="InterPro" id="IPR029787">
    <property type="entry name" value="Nucleotide_cyclase"/>
</dbReference>
<dbReference type="InterPro" id="IPR000160">
    <property type="entry name" value="GGDEF_dom"/>
</dbReference>
<dbReference type="SUPFAM" id="SSF55073">
    <property type="entry name" value="Nucleotide cyclase"/>
    <property type="match status" value="1"/>
</dbReference>
<dbReference type="GO" id="GO:0005886">
    <property type="term" value="C:plasma membrane"/>
    <property type="evidence" value="ECO:0007669"/>
    <property type="project" value="TreeGrafter"/>
</dbReference>
<dbReference type="Gene3D" id="3.40.50.2300">
    <property type="match status" value="1"/>
</dbReference>
<name>A0A933IAP8_UNCT6</name>
<evidence type="ECO:0000256" key="3">
    <source>
        <dbReference type="PROSITE-ProRule" id="PRU00169"/>
    </source>
</evidence>
<gene>
    <name evidence="6" type="ORF">HY768_04505</name>
</gene>
<sequence>MAKILIVDEDRLFALTVVHVLSRYGHQAVLADKPSKAAGWLQQEDADLLLMEAELAGRKGLQLLKELRQFRPDVPVVLFVDRSLSPEARGQLKKGVFDYINKPFGHEELLVTVERGLERRRLVLSNKQLLSDLEQRVRELSTFNAVARTLNSTLKLKEVLDIVMTKIKDLIKAEAWSILMLDEASQELVFEVALGEKGDQIREMRLAMGQGVAGWVAQQGQPVIVPDVAKDQRFFKGMDNKTGFKTRSIIATPLISRGRLIGVFEIINKLGPEPFNQKDMGLLQTLTDHAAIAIENARLYEKAQKLAITDDLTGLSNSRHCDLFFNKALAEAKKQGRNLSVLFIDLDHMKEVDDTYGHLLGGQTLKEVADRIGALVKPPDLASRYGGDEYVIILPFKGTAEAKSLAETVRKKIEAEPFLTAHQLSCKITASIGIAVFPAHGQTMDELLSKADKAMYRVKETGKNRVQMAE</sequence>
<comment type="caution">
    <text evidence="3">Lacks conserved residue(s) required for the propagation of feature annotation.</text>
</comment>
<proteinExistence type="predicted"/>
<evidence type="ECO:0000259" key="4">
    <source>
        <dbReference type="PROSITE" id="PS50110"/>
    </source>
</evidence>
<dbReference type="InterPro" id="IPR003018">
    <property type="entry name" value="GAF"/>
</dbReference>
<dbReference type="InterPro" id="IPR050469">
    <property type="entry name" value="Diguanylate_Cyclase"/>
</dbReference>
<dbReference type="InterPro" id="IPR043128">
    <property type="entry name" value="Rev_trsase/Diguanyl_cyclase"/>
</dbReference>
<dbReference type="PANTHER" id="PTHR45138:SF9">
    <property type="entry name" value="DIGUANYLATE CYCLASE DGCM-RELATED"/>
    <property type="match status" value="1"/>
</dbReference>
<accession>A0A933IAP8</accession>
<dbReference type="NCBIfam" id="TIGR00254">
    <property type="entry name" value="GGDEF"/>
    <property type="match status" value="1"/>
</dbReference>
<dbReference type="AlphaFoldDB" id="A0A933IAP8"/>
<dbReference type="GO" id="GO:1902201">
    <property type="term" value="P:negative regulation of bacterial-type flagellum-dependent cell motility"/>
    <property type="evidence" value="ECO:0007669"/>
    <property type="project" value="TreeGrafter"/>
</dbReference>
<dbReference type="EMBL" id="JACQXR010000054">
    <property type="protein sequence ID" value="MBI4726478.1"/>
    <property type="molecule type" value="Genomic_DNA"/>
</dbReference>
<dbReference type="SMART" id="SM00065">
    <property type="entry name" value="GAF"/>
    <property type="match status" value="1"/>
</dbReference>
<evidence type="ECO:0000256" key="1">
    <source>
        <dbReference type="ARBA" id="ARBA00022679"/>
    </source>
</evidence>
<dbReference type="InterPro" id="IPR011006">
    <property type="entry name" value="CheY-like_superfamily"/>
</dbReference>
<protein>
    <submittedName>
        <fullName evidence="6">Diguanylate cyclase</fullName>
    </submittedName>
</protein>
<organism evidence="6 7">
    <name type="scientific">candidate division TA06 bacterium</name>
    <dbReference type="NCBI Taxonomy" id="2250710"/>
    <lineage>
        <taxon>Bacteria</taxon>
        <taxon>Bacteria division TA06</taxon>
    </lineage>
</organism>
<evidence type="ECO:0000313" key="7">
    <source>
        <dbReference type="Proteomes" id="UP000736328"/>
    </source>
</evidence>
<reference evidence="6" key="1">
    <citation type="submission" date="2020-07" db="EMBL/GenBank/DDBJ databases">
        <title>Huge and variable diversity of episymbiotic CPR bacteria and DPANN archaea in groundwater ecosystems.</title>
        <authorList>
            <person name="He C.Y."/>
            <person name="Keren R."/>
            <person name="Whittaker M."/>
            <person name="Farag I.F."/>
            <person name="Doudna J."/>
            <person name="Cate J.H.D."/>
            <person name="Banfield J.F."/>
        </authorList>
    </citation>
    <scope>NUCLEOTIDE SEQUENCE</scope>
    <source>
        <strain evidence="6">NC_groundwater_1520_Pr4_B-0.1um_53_5</strain>
    </source>
</reference>
<keyword evidence="1" id="KW-0808">Transferase</keyword>
<dbReference type="PANTHER" id="PTHR45138">
    <property type="entry name" value="REGULATORY COMPONENTS OF SENSORY TRANSDUCTION SYSTEM"/>
    <property type="match status" value="1"/>
</dbReference>
<dbReference type="Pfam" id="PF00072">
    <property type="entry name" value="Response_reg"/>
    <property type="match status" value="1"/>
</dbReference>
<feature type="domain" description="GGDEF" evidence="5">
    <location>
        <begin position="337"/>
        <end position="470"/>
    </location>
</feature>
<dbReference type="InterPro" id="IPR001789">
    <property type="entry name" value="Sig_transdc_resp-reg_receiver"/>
</dbReference>
<dbReference type="Gene3D" id="3.30.450.40">
    <property type="match status" value="1"/>
</dbReference>
<dbReference type="Proteomes" id="UP000736328">
    <property type="component" value="Unassembled WGS sequence"/>
</dbReference>
<dbReference type="GO" id="GO:0016301">
    <property type="term" value="F:kinase activity"/>
    <property type="evidence" value="ECO:0007669"/>
    <property type="project" value="UniProtKB-KW"/>
</dbReference>
<keyword evidence="2" id="KW-0418">Kinase</keyword>
<dbReference type="Pfam" id="PF00990">
    <property type="entry name" value="GGDEF"/>
    <property type="match status" value="1"/>
</dbReference>
<dbReference type="FunFam" id="3.30.70.270:FF:000001">
    <property type="entry name" value="Diguanylate cyclase domain protein"/>
    <property type="match status" value="1"/>
</dbReference>
<evidence type="ECO:0000313" key="6">
    <source>
        <dbReference type="EMBL" id="MBI4726478.1"/>
    </source>
</evidence>
<comment type="caution">
    <text evidence="6">The sequence shown here is derived from an EMBL/GenBank/DDBJ whole genome shotgun (WGS) entry which is preliminary data.</text>
</comment>
<dbReference type="GO" id="GO:0052621">
    <property type="term" value="F:diguanylate cyclase activity"/>
    <property type="evidence" value="ECO:0007669"/>
    <property type="project" value="TreeGrafter"/>
</dbReference>